<keyword evidence="3" id="KW-1185">Reference proteome</keyword>
<dbReference type="InterPro" id="IPR053369">
    <property type="entry name" value="SrfA-induced_signal"/>
</dbReference>
<name>A0A972GT40_9BACL</name>
<evidence type="ECO:0000259" key="1">
    <source>
        <dbReference type="Pfam" id="PF16472"/>
    </source>
</evidence>
<proteinExistence type="predicted"/>
<comment type="caution">
    <text evidence="2">The sequence shown here is derived from an EMBL/GenBank/DDBJ whole genome shotgun (WGS) entry which is preliminary data.</text>
</comment>
<dbReference type="SUPFAM" id="SSF69304">
    <property type="entry name" value="Tricorn protease N-terminal domain"/>
    <property type="match status" value="1"/>
</dbReference>
<dbReference type="AlphaFoldDB" id="A0A972GT40"/>
<reference evidence="2" key="1">
    <citation type="submission" date="2019-10" db="EMBL/GenBank/DDBJ databases">
        <title>Description of Paenibacillus glebae sp. nov.</title>
        <authorList>
            <person name="Carlier A."/>
            <person name="Qi S."/>
        </authorList>
    </citation>
    <scope>NUCLEOTIDE SEQUENCE</scope>
    <source>
        <strain evidence="2">LMG 31456</strain>
    </source>
</reference>
<dbReference type="Pfam" id="PF16472">
    <property type="entry name" value="DUF5050"/>
    <property type="match status" value="1"/>
</dbReference>
<evidence type="ECO:0000313" key="3">
    <source>
        <dbReference type="Proteomes" id="UP000641588"/>
    </source>
</evidence>
<dbReference type="InterPro" id="IPR032485">
    <property type="entry name" value="LRP1-like_beta_prop"/>
</dbReference>
<evidence type="ECO:0000313" key="2">
    <source>
        <dbReference type="EMBL" id="NOU96252.1"/>
    </source>
</evidence>
<accession>A0A972GT40</accession>
<protein>
    <submittedName>
        <fullName evidence="2">DUF5050 domain-containing protein</fullName>
    </submittedName>
</protein>
<sequence>MVIYYIRKGVPFMLTIITRWTITIAITAGLALGGPLPASQAESTMYPVSYPTFPVNINETKTDQIHSAYPLLLYRDITYFPMTWDYTSALGLSITWNEQTGLSIDILDKNKGCTPLRQTLLPQANSSSGSTSAILPPFPVKVNGSLIDNSKEPYPVLFYNNITYFPMTWRYTREEFAWKTTWDNLRGYEIQSCERPIQEKLIQRDSFNLKNGGQLAAKGDWIYMNPIKSSGGPHSLVKANVDDSNRLKLSDDNAMFINVVGEWLYYVTTESSKQNAIYKIRTDGTDRVMVSQTAASSLWVRDGWMYYIQLVEQNDKIRGAYQTAAGIFRMKTDGSSEQKLLVDSKVFGLYVLDERIYFRTKEDEHTKLYTMNLDGSGQELLQDDVTDFIVVDDWIYYIRDRKQIHKMSLDGSVDIPLYEFEKPQLSSMTYWNGWVYYTIVSSGSISGSNPIERISIDGTGRQKVTEARPLALYIAGDEMYIAHWSMGDHTLLHFKLKN</sequence>
<dbReference type="Proteomes" id="UP000641588">
    <property type="component" value="Unassembled WGS sequence"/>
</dbReference>
<gene>
    <name evidence="2" type="ORF">GC093_23960</name>
</gene>
<dbReference type="PANTHER" id="PTHR32256">
    <property type="match status" value="1"/>
</dbReference>
<dbReference type="EMBL" id="WHOD01000095">
    <property type="protein sequence ID" value="NOU96252.1"/>
    <property type="molecule type" value="Genomic_DNA"/>
</dbReference>
<dbReference type="PANTHER" id="PTHR32256:SF17">
    <property type="entry name" value="EGF-LIKE DOMAIN-CONTAINING PROTEIN"/>
    <property type="match status" value="1"/>
</dbReference>
<feature type="domain" description="Prolow-density lipoprotein receptor-related protein 1-like beta-propeller" evidence="1">
    <location>
        <begin position="208"/>
        <end position="482"/>
    </location>
</feature>
<dbReference type="Gene3D" id="2.120.10.60">
    <property type="entry name" value="Tricorn protease N-terminal domain"/>
    <property type="match status" value="1"/>
</dbReference>
<organism evidence="2 3">
    <name type="scientific">Paenibacillus foliorum</name>
    <dbReference type="NCBI Taxonomy" id="2654974"/>
    <lineage>
        <taxon>Bacteria</taxon>
        <taxon>Bacillati</taxon>
        <taxon>Bacillota</taxon>
        <taxon>Bacilli</taxon>
        <taxon>Bacillales</taxon>
        <taxon>Paenibacillaceae</taxon>
        <taxon>Paenibacillus</taxon>
    </lineage>
</organism>